<keyword evidence="1 2" id="KW-0694">RNA-binding</keyword>
<comment type="caution">
    <text evidence="5">The sequence shown here is derived from an EMBL/GenBank/DDBJ whole genome shotgun (WGS) entry which is preliminary data.</text>
</comment>
<dbReference type="SUPFAM" id="SSF54928">
    <property type="entry name" value="RNA-binding domain, RBD"/>
    <property type="match status" value="1"/>
</dbReference>
<dbReference type="InterPro" id="IPR012677">
    <property type="entry name" value="Nucleotide-bd_a/b_plait_sf"/>
</dbReference>
<evidence type="ECO:0000256" key="1">
    <source>
        <dbReference type="ARBA" id="ARBA00022884"/>
    </source>
</evidence>
<feature type="compositionally biased region" description="Polar residues" evidence="3">
    <location>
        <begin position="458"/>
        <end position="468"/>
    </location>
</feature>
<feature type="region of interest" description="Disordered" evidence="3">
    <location>
        <begin position="458"/>
        <end position="499"/>
    </location>
</feature>
<dbReference type="AlphaFoldDB" id="A0AAN7PC06"/>
<dbReference type="InterPro" id="IPR000504">
    <property type="entry name" value="RRM_dom"/>
</dbReference>
<dbReference type="InterPro" id="IPR035979">
    <property type="entry name" value="RBD_domain_sf"/>
</dbReference>
<feature type="region of interest" description="Disordered" evidence="3">
    <location>
        <begin position="383"/>
        <end position="415"/>
    </location>
</feature>
<proteinExistence type="predicted"/>
<dbReference type="Proteomes" id="UP001353858">
    <property type="component" value="Unassembled WGS sequence"/>
</dbReference>
<feature type="compositionally biased region" description="Acidic residues" evidence="3">
    <location>
        <begin position="489"/>
        <end position="499"/>
    </location>
</feature>
<gene>
    <name evidence="5" type="ORF">RN001_007652</name>
</gene>
<evidence type="ECO:0000259" key="4">
    <source>
        <dbReference type="PROSITE" id="PS50102"/>
    </source>
</evidence>
<dbReference type="PROSITE" id="PS50102">
    <property type="entry name" value="RRM"/>
    <property type="match status" value="1"/>
</dbReference>
<evidence type="ECO:0000256" key="2">
    <source>
        <dbReference type="PROSITE-ProRule" id="PRU00176"/>
    </source>
</evidence>
<protein>
    <recommendedName>
        <fullName evidence="4">RRM domain-containing protein</fullName>
    </recommendedName>
</protein>
<dbReference type="CDD" id="cd00590">
    <property type="entry name" value="RRM_SF"/>
    <property type="match status" value="1"/>
</dbReference>
<organism evidence="5 6">
    <name type="scientific">Aquatica leii</name>
    <dbReference type="NCBI Taxonomy" id="1421715"/>
    <lineage>
        <taxon>Eukaryota</taxon>
        <taxon>Metazoa</taxon>
        <taxon>Ecdysozoa</taxon>
        <taxon>Arthropoda</taxon>
        <taxon>Hexapoda</taxon>
        <taxon>Insecta</taxon>
        <taxon>Pterygota</taxon>
        <taxon>Neoptera</taxon>
        <taxon>Endopterygota</taxon>
        <taxon>Coleoptera</taxon>
        <taxon>Polyphaga</taxon>
        <taxon>Elateriformia</taxon>
        <taxon>Elateroidea</taxon>
        <taxon>Lampyridae</taxon>
        <taxon>Luciolinae</taxon>
        <taxon>Aquatica</taxon>
    </lineage>
</organism>
<evidence type="ECO:0000256" key="3">
    <source>
        <dbReference type="SAM" id="MobiDB-lite"/>
    </source>
</evidence>
<feature type="domain" description="RRM" evidence="4">
    <location>
        <begin position="259"/>
        <end position="333"/>
    </location>
</feature>
<feature type="compositionally biased region" description="Polar residues" evidence="3">
    <location>
        <begin position="391"/>
        <end position="400"/>
    </location>
</feature>
<keyword evidence="6" id="KW-1185">Reference proteome</keyword>
<dbReference type="SMART" id="SM00360">
    <property type="entry name" value="RRM"/>
    <property type="match status" value="1"/>
</dbReference>
<accession>A0AAN7PC06</accession>
<dbReference type="GO" id="GO:0003723">
    <property type="term" value="F:RNA binding"/>
    <property type="evidence" value="ECO:0007669"/>
    <property type="project" value="UniProtKB-UniRule"/>
</dbReference>
<feature type="compositionally biased region" description="Polar residues" evidence="3">
    <location>
        <begin position="107"/>
        <end position="119"/>
    </location>
</feature>
<feature type="region of interest" description="Disordered" evidence="3">
    <location>
        <begin position="337"/>
        <end position="356"/>
    </location>
</feature>
<reference evidence="6" key="1">
    <citation type="submission" date="2023-01" db="EMBL/GenBank/DDBJ databases">
        <title>Key to firefly adult light organ development and bioluminescence: homeobox transcription factors regulate luciferase expression and transportation to peroxisome.</title>
        <authorList>
            <person name="Fu X."/>
        </authorList>
    </citation>
    <scope>NUCLEOTIDE SEQUENCE [LARGE SCALE GENOMIC DNA]</scope>
</reference>
<sequence length="534" mass="61790">MSADDYSNTYYYNNHEREEYSEAATAQAWNEWNSEQRYLQNYARNTEQNYENRPPPNYPYHTNALNHPGHLNHTAHGNRFPSYHNANQRQFYRNRYQNPYHQYATNASSSYGWQRNQSYKRTRPDGNEVDHSKSTKKKKKPLSQNVPTKKDWSIEEAECALATEKAYNKKSKNALIIKFPDHELNKEIVSQFHPAIENVHFQQPCTPRFCFVTLQESADPEEIINSLNKQKFGEGFLTVEYKKDRDEDQVILADDIDPLTLYVGNLAQEVTKDDIVNMYPNNKRIDIGFAKKMKFTRYAFIGFRTAAESLEAFKKTHSKQMYSKSLIVRFRRLHGTIGMPGEAKPQNPPRNRDDVLETSTSANDVISSVDINIVETNDVADNTGVDISTDEIPTSSTAQIKQERSSSISSDDDRDYKSLYQEDMGDGFTWNHKPKVKKEPNVKKEFDASSNDSFNIQKVKSETSSDNVTVKPEPVDSDDELDISNLYQDNEEGEGEKEEEVDVFADMMDFDRIYESMMSHKHKISMLKQSNHIK</sequence>
<dbReference type="Gene3D" id="3.30.70.330">
    <property type="match status" value="1"/>
</dbReference>
<feature type="region of interest" description="Disordered" evidence="3">
    <location>
        <begin position="107"/>
        <end position="148"/>
    </location>
</feature>
<evidence type="ECO:0000313" key="5">
    <source>
        <dbReference type="EMBL" id="KAK4879506.1"/>
    </source>
</evidence>
<dbReference type="EMBL" id="JARPUR010000003">
    <property type="protein sequence ID" value="KAK4879506.1"/>
    <property type="molecule type" value="Genomic_DNA"/>
</dbReference>
<evidence type="ECO:0000313" key="6">
    <source>
        <dbReference type="Proteomes" id="UP001353858"/>
    </source>
</evidence>
<name>A0AAN7PC06_9COLE</name>
<feature type="compositionally biased region" description="Basic and acidic residues" evidence="3">
    <location>
        <begin position="122"/>
        <end position="133"/>
    </location>
</feature>